<dbReference type="GO" id="GO:0016874">
    <property type="term" value="F:ligase activity"/>
    <property type="evidence" value="ECO:0007669"/>
    <property type="project" value="UniProtKB-KW"/>
</dbReference>
<keyword evidence="2" id="KW-0808">Transferase</keyword>
<keyword evidence="3" id="KW-1185">Reference proteome</keyword>
<dbReference type="HOGENOM" id="CLU_3202379_0_0_4"/>
<dbReference type="EC" id="6.3.5.-" evidence="2"/>
<dbReference type="EMBL" id="AFAY01000030">
    <property type="protein sequence ID" value="EGF10799.1"/>
    <property type="molecule type" value="Genomic_DNA"/>
</dbReference>
<proteinExistence type="predicted"/>
<reference evidence="2 3" key="1">
    <citation type="submission" date="2011-02" db="EMBL/GenBank/DDBJ databases">
        <authorList>
            <person name="Muzny D."/>
            <person name="Qin X."/>
            <person name="Deng J."/>
            <person name="Jiang H."/>
            <person name="Liu Y."/>
            <person name="Qu J."/>
            <person name="Song X.-Z."/>
            <person name="Zhang L."/>
            <person name="Thornton R."/>
            <person name="Coyle M."/>
            <person name="Francisco L."/>
            <person name="Jackson L."/>
            <person name="Javaid M."/>
            <person name="Korchina V."/>
            <person name="Kovar C."/>
            <person name="Mata R."/>
            <person name="Mathew T."/>
            <person name="Ngo R."/>
            <person name="Nguyen L."/>
            <person name="Nguyen N."/>
            <person name="Okwuonu G."/>
            <person name="Ongeri F."/>
            <person name="Pham C."/>
            <person name="Simmons D."/>
            <person name="Wilczek-Boney K."/>
            <person name="Hale W."/>
            <person name="Jakkamsetti A."/>
            <person name="Pham P."/>
            <person name="Ruth R."/>
            <person name="San Lucas F."/>
            <person name="Warren J."/>
            <person name="Zhang J."/>
            <person name="Zhao Z."/>
            <person name="Zhou C."/>
            <person name="Zhu D."/>
            <person name="Lee S."/>
            <person name="Bess C."/>
            <person name="Blankenburg K."/>
            <person name="Forbes L."/>
            <person name="Fu Q."/>
            <person name="Gubbala S."/>
            <person name="Hirani K."/>
            <person name="Jayaseelan J.C."/>
            <person name="Lara F."/>
            <person name="Munidasa M."/>
            <person name="Palculict T."/>
            <person name="Patil S."/>
            <person name="Pu L.-L."/>
            <person name="Saada N."/>
            <person name="Tang L."/>
            <person name="Weissenberger G."/>
            <person name="Zhu Y."/>
            <person name="Hemphill L."/>
            <person name="Shang Y."/>
            <person name="Youmans B."/>
            <person name="Ayvaz T."/>
            <person name="Ross M."/>
            <person name="Santibanez J."/>
            <person name="Aqrawi P."/>
            <person name="Gross S."/>
            <person name="Joshi V."/>
            <person name="Fowler G."/>
            <person name="Nazareth L."/>
            <person name="Reid J."/>
            <person name="Worley K."/>
            <person name="Petrosino J."/>
            <person name="Highlander S."/>
            <person name="Gibbs R."/>
        </authorList>
    </citation>
    <scope>NUCLEOTIDE SEQUENCE [LARGE SCALE GENOMIC DNA]</scope>
    <source>
        <strain evidence="2 3">ATCC BAA-1200</strain>
    </source>
</reference>
<protein>
    <submittedName>
        <fullName evidence="2">Glutamyl-tRNA(Gln) and/or aspartyl-tRNA(Asn) amidotransferase</fullName>
        <ecNumber evidence="2">6.3.5.-</ecNumber>
    </submittedName>
</protein>
<name>F2BCP5_9NEIS</name>
<keyword evidence="2" id="KW-0436">Ligase</keyword>
<organism evidence="2 3">
    <name type="scientific">Neisseria bacilliformis ATCC BAA-1200</name>
    <dbReference type="NCBI Taxonomy" id="888742"/>
    <lineage>
        <taxon>Bacteria</taxon>
        <taxon>Pseudomonadati</taxon>
        <taxon>Pseudomonadota</taxon>
        <taxon>Betaproteobacteria</taxon>
        <taxon>Neisseriales</taxon>
        <taxon>Neisseriaceae</taxon>
        <taxon>Neisseria</taxon>
    </lineage>
</organism>
<evidence type="ECO:0000256" key="1">
    <source>
        <dbReference type="SAM" id="MobiDB-lite"/>
    </source>
</evidence>
<feature type="region of interest" description="Disordered" evidence="1">
    <location>
        <begin position="1"/>
        <end position="45"/>
    </location>
</feature>
<comment type="caution">
    <text evidence="2">The sequence shown here is derived from an EMBL/GenBank/DDBJ whole genome shotgun (WGS) entry which is preliminary data.</text>
</comment>
<dbReference type="GO" id="GO:0016740">
    <property type="term" value="F:transferase activity"/>
    <property type="evidence" value="ECO:0007669"/>
    <property type="project" value="UniProtKB-KW"/>
</dbReference>
<dbReference type="AlphaFoldDB" id="F2BCP5"/>
<dbReference type="Proteomes" id="UP000004105">
    <property type="component" value="Unassembled WGS sequence"/>
</dbReference>
<accession>F2BCP5</accession>
<evidence type="ECO:0000313" key="3">
    <source>
        <dbReference type="Proteomes" id="UP000004105"/>
    </source>
</evidence>
<feature type="compositionally biased region" description="Polar residues" evidence="1">
    <location>
        <begin position="35"/>
        <end position="45"/>
    </location>
</feature>
<gene>
    <name evidence="2" type="ORF">HMPREF9123_1470</name>
</gene>
<evidence type="ECO:0000313" key="2">
    <source>
        <dbReference type="EMBL" id="EGF10799.1"/>
    </source>
</evidence>
<sequence>MLFGGASGRVRGLRHTPYLNGGGRLKTQFRHSQKRFQTASGRIDQ</sequence>